<evidence type="ECO:0000313" key="2">
    <source>
        <dbReference type="EMBL" id="PQM46707.1"/>
    </source>
</evidence>
<proteinExistence type="predicted"/>
<evidence type="ECO:0000313" key="4">
    <source>
        <dbReference type="Proteomes" id="UP000238296"/>
    </source>
</evidence>
<organism evidence="1 3">
    <name type="scientific">Mycobacterium talmoniae</name>
    <dbReference type="NCBI Taxonomy" id="1858794"/>
    <lineage>
        <taxon>Bacteria</taxon>
        <taxon>Bacillati</taxon>
        <taxon>Actinomycetota</taxon>
        <taxon>Actinomycetes</taxon>
        <taxon>Mycobacteriales</taxon>
        <taxon>Mycobacteriaceae</taxon>
        <taxon>Mycobacterium</taxon>
    </lineage>
</organism>
<dbReference type="EMBL" id="MLQM01000056">
    <property type="protein sequence ID" value="OHV03947.1"/>
    <property type="molecule type" value="Genomic_DNA"/>
</dbReference>
<name>A0A1S1NL79_9MYCO</name>
<dbReference type="Proteomes" id="UP000179734">
    <property type="component" value="Unassembled WGS sequence"/>
</dbReference>
<evidence type="ECO:0000313" key="3">
    <source>
        <dbReference type="Proteomes" id="UP000179734"/>
    </source>
</evidence>
<reference evidence="2 4" key="2">
    <citation type="journal article" date="2017" name="Int. J. Syst. Evol. Microbiol.">
        <title>Mycobacterium talmoniae sp. nov., a slowly growing mycobacterium isolated from human respiratory samples.</title>
        <authorList>
            <person name="Davidson R.M."/>
            <person name="DeGroote M.A."/>
            <person name="Marola J.L."/>
            <person name="Buss S."/>
            <person name="Jones V."/>
            <person name="McNeil M.R."/>
            <person name="Freifeld A.G."/>
            <person name="Elaine Epperson L."/>
            <person name="Hasan N.A."/>
            <person name="Jackson M."/>
            <person name="Iwen P.C."/>
            <person name="Salfinger M."/>
            <person name="Strong M."/>
        </authorList>
    </citation>
    <scope>NUCLEOTIDE SEQUENCE [LARGE SCALE GENOMIC DNA]</scope>
    <source>
        <strain evidence="2 4">ATCC BAA-2683</strain>
    </source>
</reference>
<gene>
    <name evidence="1" type="ORF">BKN37_12365</name>
    <name evidence="2" type="ORF">C1Y40_03148</name>
</gene>
<evidence type="ECO:0000313" key="1">
    <source>
        <dbReference type="EMBL" id="OHV03947.1"/>
    </source>
</evidence>
<reference evidence="2" key="3">
    <citation type="submission" date="2018-01" db="EMBL/GenBank/DDBJ databases">
        <authorList>
            <person name="Gaut B.S."/>
            <person name="Morton B.R."/>
            <person name="Clegg M.T."/>
            <person name="Duvall M.R."/>
        </authorList>
    </citation>
    <scope>NUCLEOTIDE SEQUENCE</scope>
    <source>
        <strain evidence="2">ATCC BAA-2683</strain>
    </source>
</reference>
<dbReference type="Proteomes" id="UP000238296">
    <property type="component" value="Unassembled WGS sequence"/>
</dbReference>
<dbReference type="EMBL" id="PPEA01000447">
    <property type="protein sequence ID" value="PQM46707.1"/>
    <property type="molecule type" value="Genomic_DNA"/>
</dbReference>
<dbReference type="RefSeq" id="WP_071026171.1">
    <property type="nucleotide sequence ID" value="NZ_MLQM01000056.1"/>
</dbReference>
<reference evidence="1 3" key="1">
    <citation type="submission" date="2016-10" db="EMBL/GenBank/DDBJ databases">
        <title>Genome sequence of Mycobacterium talmonii.</title>
        <authorList>
            <person name="Greninger A.L."/>
            <person name="Elliott B."/>
            <person name="Vasireddy S."/>
            <person name="Vasireddy R."/>
        </authorList>
    </citation>
    <scope>NUCLEOTIDE SEQUENCE [LARGE SCALE GENOMIC DNA]</scope>
    <source>
        <strain evidence="1">MO-5499</strain>
        <strain evidence="3">NE-TNMC-100812</strain>
    </source>
</reference>
<keyword evidence="3" id="KW-1185">Reference proteome</keyword>
<dbReference type="AlphaFoldDB" id="A0A1S1NL79"/>
<protein>
    <submittedName>
        <fullName evidence="1">Uncharacterized protein</fullName>
    </submittedName>
</protein>
<sequence>MTSIEEATSWRDLADQLTPDQVAGLQQWDSNPRSMRHDAALLGCARDFAKRNLLHTVHHDVPPPPDASSVSDWENPSDGDEACRFFIGTVRGTTVRVESFGFQSPGGDVKHRGIFIADRTADDHVTIEIDADVARRLAADLLAAAAELDQLG</sequence>
<comment type="caution">
    <text evidence="1">The sequence shown here is derived from an EMBL/GenBank/DDBJ whole genome shotgun (WGS) entry which is preliminary data.</text>
</comment>
<accession>A0A1S1NL79</accession>